<name>A0A4R1RVU6_HYDET</name>
<evidence type="ECO:0000313" key="3">
    <source>
        <dbReference type="EMBL" id="TCL70793.1"/>
    </source>
</evidence>
<keyword evidence="1" id="KW-0812">Transmembrane</keyword>
<feature type="signal peptide" evidence="2">
    <location>
        <begin position="1"/>
        <end position="24"/>
    </location>
</feature>
<dbReference type="NCBIfam" id="TIGR02829">
    <property type="entry name" value="spore_III_AE"/>
    <property type="match status" value="1"/>
</dbReference>
<dbReference type="InterPro" id="IPR014194">
    <property type="entry name" value="Spore_III_AE"/>
</dbReference>
<keyword evidence="1" id="KW-1133">Transmembrane helix</keyword>
<feature type="transmembrane region" description="Helical" evidence="1">
    <location>
        <begin position="300"/>
        <end position="328"/>
    </location>
</feature>
<keyword evidence="2" id="KW-0732">Signal</keyword>
<evidence type="ECO:0000313" key="4">
    <source>
        <dbReference type="Proteomes" id="UP000295008"/>
    </source>
</evidence>
<feature type="transmembrane region" description="Helical" evidence="1">
    <location>
        <begin position="234"/>
        <end position="255"/>
    </location>
</feature>
<proteinExistence type="predicted"/>
<protein>
    <submittedName>
        <fullName evidence="3">Stage III sporulation protein AE</fullName>
    </submittedName>
</protein>
<feature type="transmembrane region" description="Helical" evidence="1">
    <location>
        <begin position="193"/>
        <end position="214"/>
    </location>
</feature>
<dbReference type="OrthoDB" id="2373222at2"/>
<keyword evidence="1" id="KW-0472">Membrane</keyword>
<gene>
    <name evidence="3" type="ORF">EDC14_1009111</name>
</gene>
<dbReference type="Proteomes" id="UP000295008">
    <property type="component" value="Unassembled WGS sequence"/>
</dbReference>
<dbReference type="Pfam" id="PF09546">
    <property type="entry name" value="Spore_III_AE"/>
    <property type="match status" value="1"/>
</dbReference>
<keyword evidence="4" id="KW-1185">Reference proteome</keyword>
<comment type="caution">
    <text evidence="3">The sequence shown here is derived from an EMBL/GenBank/DDBJ whole genome shotgun (WGS) entry which is preliminary data.</text>
</comment>
<feature type="transmembrane region" description="Helical" evidence="1">
    <location>
        <begin position="89"/>
        <end position="109"/>
    </location>
</feature>
<dbReference type="AlphaFoldDB" id="A0A4R1RVU6"/>
<accession>A0A4R1RVU6</accession>
<organism evidence="3 4">
    <name type="scientific">Hydrogenispora ethanolica</name>
    <dbReference type="NCBI Taxonomy" id="1082276"/>
    <lineage>
        <taxon>Bacteria</taxon>
        <taxon>Bacillati</taxon>
        <taxon>Bacillota</taxon>
        <taxon>Hydrogenispora</taxon>
    </lineage>
</organism>
<sequence>MRAILRISCLALLLLLWVAVPVRAAEANPFAAQVPSVDLSELHRFLDHLDQDVQRLLPRLDMAAWQVTGPDWDWRRIGRDILNFFLKELVFNLKVLGELIFVALVLAILQNLRHAFEEENIGRLAFAICFLVVMGIVFNSFRVTFGVARTAIGEMSNFMYALIPVLFSLMVAGGGVTTATIVHPLMVGSVEVVAGLVNGVVFPLILFAGILGLTNYLFEGFELKKLANLIKMSALGLLGLAMAVFIGIVTIKGFAGSVADSTALRTAKYLSNTFLPVVGGELADTMEMAMGCSTVLKGGLGLFGLGVVVVITVFPLLKILAVAALYYLSGAIMQPLGNQRLADALETVGGVFLNIFGAVAVVGLMFYIAIAILVGMAGLRVG</sequence>
<feature type="transmembrane region" description="Helical" evidence="1">
    <location>
        <begin position="348"/>
        <end position="379"/>
    </location>
</feature>
<dbReference type="EMBL" id="SLUN01000009">
    <property type="protein sequence ID" value="TCL70793.1"/>
    <property type="molecule type" value="Genomic_DNA"/>
</dbReference>
<feature type="chain" id="PRO_5020446539" evidence="2">
    <location>
        <begin position="25"/>
        <end position="382"/>
    </location>
</feature>
<reference evidence="3 4" key="1">
    <citation type="submission" date="2019-03" db="EMBL/GenBank/DDBJ databases">
        <title>Genomic Encyclopedia of Type Strains, Phase IV (KMG-IV): sequencing the most valuable type-strain genomes for metagenomic binning, comparative biology and taxonomic classification.</title>
        <authorList>
            <person name="Goeker M."/>
        </authorList>
    </citation>
    <scope>NUCLEOTIDE SEQUENCE [LARGE SCALE GENOMIC DNA]</scope>
    <source>
        <strain evidence="3 4">LX-B</strain>
    </source>
</reference>
<feature type="transmembrane region" description="Helical" evidence="1">
    <location>
        <begin position="158"/>
        <end position="181"/>
    </location>
</feature>
<dbReference type="RefSeq" id="WP_132014065.1">
    <property type="nucleotide sequence ID" value="NZ_SLUN01000009.1"/>
</dbReference>
<evidence type="ECO:0000256" key="1">
    <source>
        <dbReference type="SAM" id="Phobius"/>
    </source>
</evidence>
<evidence type="ECO:0000256" key="2">
    <source>
        <dbReference type="SAM" id="SignalP"/>
    </source>
</evidence>
<feature type="transmembrane region" description="Helical" evidence="1">
    <location>
        <begin position="121"/>
        <end position="138"/>
    </location>
</feature>